<feature type="compositionally biased region" description="Pro residues" evidence="1">
    <location>
        <begin position="1339"/>
        <end position="1348"/>
    </location>
</feature>
<dbReference type="EMBL" id="MCFF01000006">
    <property type="protein sequence ID" value="ORZ26704.1"/>
    <property type="molecule type" value="Genomic_DNA"/>
</dbReference>
<dbReference type="GeneID" id="33570386"/>
<name>A0A1Y2GY13_9FUNG</name>
<feature type="compositionally biased region" description="Polar residues" evidence="1">
    <location>
        <begin position="378"/>
        <end position="388"/>
    </location>
</feature>
<feature type="region of interest" description="Disordered" evidence="1">
    <location>
        <begin position="858"/>
        <end position="885"/>
    </location>
</feature>
<dbReference type="RefSeq" id="XP_021884467.1">
    <property type="nucleotide sequence ID" value="XM_022028543.1"/>
</dbReference>
<feature type="region of interest" description="Disordered" evidence="1">
    <location>
        <begin position="442"/>
        <end position="478"/>
    </location>
</feature>
<evidence type="ECO:0000313" key="3">
    <source>
        <dbReference type="Proteomes" id="UP000193648"/>
    </source>
</evidence>
<feature type="region of interest" description="Disordered" evidence="1">
    <location>
        <begin position="192"/>
        <end position="258"/>
    </location>
</feature>
<feature type="region of interest" description="Disordered" evidence="1">
    <location>
        <begin position="1325"/>
        <end position="1391"/>
    </location>
</feature>
<keyword evidence="3" id="KW-1185">Reference proteome</keyword>
<feature type="compositionally biased region" description="Low complexity" evidence="1">
    <location>
        <begin position="1329"/>
        <end position="1338"/>
    </location>
</feature>
<feature type="region of interest" description="Disordered" evidence="1">
    <location>
        <begin position="1415"/>
        <end position="1473"/>
    </location>
</feature>
<feature type="region of interest" description="Disordered" evidence="1">
    <location>
        <begin position="1237"/>
        <end position="1291"/>
    </location>
</feature>
<feature type="compositionally biased region" description="Basic and acidic residues" evidence="1">
    <location>
        <begin position="1381"/>
        <end position="1391"/>
    </location>
</feature>
<comment type="caution">
    <text evidence="2">The sequence shown here is derived from an EMBL/GenBank/DDBJ whole genome shotgun (WGS) entry which is preliminary data.</text>
</comment>
<accession>A0A1Y2GY13</accession>
<feature type="compositionally biased region" description="Polar residues" evidence="1">
    <location>
        <begin position="1245"/>
        <end position="1254"/>
    </location>
</feature>
<feature type="compositionally biased region" description="Basic residues" evidence="1">
    <location>
        <begin position="192"/>
        <end position="206"/>
    </location>
</feature>
<feature type="compositionally biased region" description="Low complexity" evidence="1">
    <location>
        <begin position="366"/>
        <end position="377"/>
    </location>
</feature>
<evidence type="ECO:0000313" key="2">
    <source>
        <dbReference type="EMBL" id="ORZ26704.1"/>
    </source>
</evidence>
<sequence length="1534" mass="168638">MSPAQCSIASEGVATKAYFTGRRRSLSVDAICNRQGKILESKTTPSSAEKLRLCKSLAYIRSYMLEARCPDYTPCQCKPPQSPVSAMRSPTDLITSLATSAPTLFIPPIHPPQIPSTLSLTMEASLPSCVTTHGSGDQSAPLPAKNGCLTLTQFEKCMEVCFEHIHRWQNLSSARKDTSLCEPYDIPARHPKVTRWRAAPRSRPRSRSQAAASLPLSSEKELRANYDQGHVMPPQSHSESLELPRKCTRARSNPHPQTTRMEHTYLSCDRNKRPYVNRDKKDTTKNAFSMETLLDVLALIISRAPDEWAPGSVLTEYFKQSYGQGQSIQQLLDQLPSKDSQTIMFLILKVSKAWIDTSALLSLPSLAPSPSITPPSSKIEQLDSQVKSTLPRPQRDDDECLSERFEAELKDAQSATRSVLVEKLAVHVFLRRIGSKDIIDIANPLDRGNHTTNVSSSNGRPKHRSSNANLSISGLVPTGEVNPNPNVCGHVHDLRKADAAVGCESESKLDASIALNNLLSAYESFDQGELKPSAGTLPDIVSHETLSMPVNVGQGKESLGDIGTMNPNGTPSLSLPPWRTKLIRGTNVKRLRSESFTTLTPELRGSTGKVFVAKSTDKGFECNLVEGLKEELQTQSHDTHSKECVSAVVPSHCMQRQLEPEREIGTDDQERRAGLKSPLPTRSVPHLVSAILSVPGITLSGNDTEQQPCHPFDIHSSPQQHCSWSTKGIVPHTLKNNGPYQHHAEPVPLQVKGYTTDVQADGTEYNYKSSYWQYRSRKQARQSLESKGSITGPFGHTNASAVARRPVIAQKALRSNVGLTSAWKALTTLSLTRNGDGRTERAAASAITTATSLPFWRSSLQSKDKMQSEDTISIPPRAESPKLPNNTKQYNADIPGQPLAPPYTISTTDQIAKNILLDSFISLPSPKEYSGRRSSLFNLNAAVDENDANSKMSATLPMVATPSIIMPFAQTPDIISGTVMDPLTSDEPSNFNPPSPSPAAAGMGLMSGSNPVECQLARKSSRLLRDVNSQQPLKRKASNLGDDFRAGPSVPGFTFAAMPPEVGRVSVSMPITVPRPTASDRASTQYRHKHSKSQDHFLIPRNGFQDIIIDDSNNYYDNHSHNNNNECKPSTIASIASSFSRSAGVQDQMLQSPMAWDPITSLAASSLPLSRDISSCASTASVQETTPVIVRRKRSIHEKLFGKLGYKKPTSSPVSLATMTLTTPMATTAVTTLTMPSSSIGSSSMPKETSTVETLHTMPSYGSGANTGSDSTTMVSSMPSLPSPTFFDDRSCKKQSAQRRYDWSLGSKDCHRQQQLSDAYNHSGNVSIQQSRLRSVSPQQPPSSPPPWSLSRIRAHIQQQQSSQTAQASESLQQQHSHLKPQNEKRVRRQRQEEVRKRLFFKAMMNDDICHMDHPYTHLENENSTSHKQESKHENLSDGINSSGGSGGSGTESGDYHHIGGIYGEGSEDNVPVKGRYLGENARAERDMDIWKVLEQWQAWRIAHEEYKAYPQTHLLVDQNQDVSYQKFCTFHRD</sequence>
<organism evidence="2 3">
    <name type="scientific">Lobosporangium transversale</name>
    <dbReference type="NCBI Taxonomy" id="64571"/>
    <lineage>
        <taxon>Eukaryota</taxon>
        <taxon>Fungi</taxon>
        <taxon>Fungi incertae sedis</taxon>
        <taxon>Mucoromycota</taxon>
        <taxon>Mortierellomycotina</taxon>
        <taxon>Mortierellomycetes</taxon>
        <taxon>Mortierellales</taxon>
        <taxon>Mortierellaceae</taxon>
        <taxon>Lobosporangium</taxon>
    </lineage>
</organism>
<feature type="compositionally biased region" description="Polar residues" evidence="1">
    <location>
        <begin position="1263"/>
        <end position="1280"/>
    </location>
</feature>
<feature type="compositionally biased region" description="Low complexity" evidence="1">
    <location>
        <begin position="207"/>
        <end position="217"/>
    </location>
</feature>
<reference evidence="2 3" key="1">
    <citation type="submission" date="2016-07" db="EMBL/GenBank/DDBJ databases">
        <title>Pervasive Adenine N6-methylation of Active Genes in Fungi.</title>
        <authorList>
            <consortium name="DOE Joint Genome Institute"/>
            <person name="Mondo S.J."/>
            <person name="Dannebaum R.O."/>
            <person name="Kuo R.C."/>
            <person name="Labutti K."/>
            <person name="Haridas S."/>
            <person name="Kuo A."/>
            <person name="Salamov A."/>
            <person name="Ahrendt S.R."/>
            <person name="Lipzen A."/>
            <person name="Sullivan W."/>
            <person name="Andreopoulos W.B."/>
            <person name="Clum A."/>
            <person name="Lindquist E."/>
            <person name="Daum C."/>
            <person name="Ramamoorthy G.K."/>
            <person name="Gryganskyi A."/>
            <person name="Culley D."/>
            <person name="Magnuson J.K."/>
            <person name="James T.Y."/>
            <person name="O'Malley M.A."/>
            <person name="Stajich J.E."/>
            <person name="Spatafora J.W."/>
            <person name="Visel A."/>
            <person name="Grigoriev I.V."/>
        </authorList>
    </citation>
    <scope>NUCLEOTIDE SEQUENCE [LARGE SCALE GENOMIC DNA]</scope>
    <source>
        <strain evidence="2 3">NRRL 3116</strain>
    </source>
</reference>
<dbReference type="OrthoDB" id="2419989at2759"/>
<evidence type="ECO:0000256" key="1">
    <source>
        <dbReference type="SAM" id="MobiDB-lite"/>
    </source>
</evidence>
<protein>
    <submittedName>
        <fullName evidence="2">Uncharacterized protein</fullName>
    </submittedName>
</protein>
<feature type="compositionally biased region" description="Gly residues" evidence="1">
    <location>
        <begin position="1442"/>
        <end position="1451"/>
    </location>
</feature>
<feature type="compositionally biased region" description="Low complexity" evidence="1">
    <location>
        <begin position="1358"/>
        <end position="1375"/>
    </location>
</feature>
<dbReference type="Proteomes" id="UP000193648">
    <property type="component" value="Unassembled WGS sequence"/>
</dbReference>
<proteinExistence type="predicted"/>
<feature type="region of interest" description="Disordered" evidence="1">
    <location>
        <begin position="366"/>
        <end position="397"/>
    </location>
</feature>
<feature type="compositionally biased region" description="Polar residues" evidence="1">
    <location>
        <begin position="450"/>
        <end position="459"/>
    </location>
</feature>
<dbReference type="InParanoid" id="A0A1Y2GY13"/>
<gene>
    <name evidence="2" type="ORF">BCR41DRAFT_393311</name>
</gene>
<feature type="compositionally biased region" description="Basic and acidic residues" evidence="1">
    <location>
        <begin position="1415"/>
        <end position="1436"/>
    </location>
</feature>